<dbReference type="InterPro" id="IPR050410">
    <property type="entry name" value="CCR4/nocturin_mRNA_transcr"/>
</dbReference>
<gene>
    <name evidence="3" type="ORF">DSPE1174_LOCUS24291</name>
</gene>
<comment type="similarity">
    <text evidence="1">Belongs to the CCR4/nocturin family.</text>
</comment>
<proteinExistence type="inferred from homology"/>
<keyword evidence="2" id="KW-0378">Hydrolase</keyword>
<dbReference type="Gene3D" id="3.60.10.10">
    <property type="entry name" value="Endonuclease/exonuclease/phosphatase"/>
    <property type="match status" value="1"/>
</dbReference>
<dbReference type="SUPFAM" id="SSF56219">
    <property type="entry name" value="DNase I-like"/>
    <property type="match status" value="1"/>
</dbReference>
<evidence type="ECO:0000256" key="2">
    <source>
        <dbReference type="ARBA" id="ARBA00022801"/>
    </source>
</evidence>
<evidence type="ECO:0008006" key="4">
    <source>
        <dbReference type="Google" id="ProtNLM"/>
    </source>
</evidence>
<sequence>MFYEQIRAKQASQLLDWVQKTAQGRPCVIAVDMNAAPTRGQGHDYPPEAYSTAIGHPLGLRSAYADVLGKEPAYTSWKIRSAQGKSVEVKYTVDYIFITNCIATDAVLAAPADGCVEPRRLPSFSYPSDHIALMAKLRFGGIKTEQAN</sequence>
<name>A0A7S2DPB0_9STRA</name>
<dbReference type="GO" id="GO:0006139">
    <property type="term" value="P:nucleobase-containing compound metabolic process"/>
    <property type="evidence" value="ECO:0007669"/>
    <property type="project" value="UniProtKB-ARBA"/>
</dbReference>
<dbReference type="AlphaFoldDB" id="A0A7S2DPB0"/>
<reference evidence="3" key="1">
    <citation type="submission" date="2021-01" db="EMBL/GenBank/DDBJ databases">
        <authorList>
            <person name="Corre E."/>
            <person name="Pelletier E."/>
            <person name="Niang G."/>
            <person name="Scheremetjew M."/>
            <person name="Finn R."/>
            <person name="Kale V."/>
            <person name="Holt S."/>
            <person name="Cochrane G."/>
            <person name="Meng A."/>
            <person name="Brown T."/>
            <person name="Cohen L."/>
        </authorList>
    </citation>
    <scope>NUCLEOTIDE SEQUENCE</scope>
    <source>
        <strain evidence="3">CCMP1381</strain>
    </source>
</reference>
<evidence type="ECO:0000256" key="1">
    <source>
        <dbReference type="ARBA" id="ARBA00010774"/>
    </source>
</evidence>
<organism evidence="3">
    <name type="scientific">Octactis speculum</name>
    <dbReference type="NCBI Taxonomy" id="3111310"/>
    <lineage>
        <taxon>Eukaryota</taxon>
        <taxon>Sar</taxon>
        <taxon>Stramenopiles</taxon>
        <taxon>Ochrophyta</taxon>
        <taxon>Dictyochophyceae</taxon>
        <taxon>Dictyochales</taxon>
        <taxon>Dictyochaceae</taxon>
        <taxon>Octactis</taxon>
    </lineage>
</organism>
<dbReference type="PANTHER" id="PTHR12121:SF45">
    <property type="entry name" value="NOCTURNIN"/>
    <property type="match status" value="1"/>
</dbReference>
<dbReference type="InterPro" id="IPR036691">
    <property type="entry name" value="Endo/exonu/phosph_ase_sf"/>
</dbReference>
<dbReference type="EMBL" id="HBGS01046836">
    <property type="protein sequence ID" value="CAD9460381.1"/>
    <property type="molecule type" value="Transcribed_RNA"/>
</dbReference>
<accession>A0A7S2DPB0</accession>
<evidence type="ECO:0000313" key="3">
    <source>
        <dbReference type="EMBL" id="CAD9460381.1"/>
    </source>
</evidence>
<protein>
    <recommendedName>
        <fullName evidence="4">Nocturnin</fullName>
    </recommendedName>
</protein>
<dbReference type="PANTHER" id="PTHR12121">
    <property type="entry name" value="CARBON CATABOLITE REPRESSOR PROTEIN 4"/>
    <property type="match status" value="1"/>
</dbReference>
<dbReference type="GO" id="GO:0000175">
    <property type="term" value="F:3'-5'-RNA exonuclease activity"/>
    <property type="evidence" value="ECO:0007669"/>
    <property type="project" value="TreeGrafter"/>
</dbReference>